<protein>
    <submittedName>
        <fullName evidence="2">Uncharacterized protein</fullName>
    </submittedName>
</protein>
<feature type="region of interest" description="Disordered" evidence="1">
    <location>
        <begin position="406"/>
        <end position="444"/>
    </location>
</feature>
<evidence type="ECO:0000313" key="2">
    <source>
        <dbReference type="EMBL" id="PNL60369.1"/>
    </source>
</evidence>
<dbReference type="EMBL" id="NBTX02000004">
    <property type="protein sequence ID" value="PNL60369.1"/>
    <property type="molecule type" value="Genomic_DNA"/>
</dbReference>
<name>A0AAX0WQ05_9GAMM</name>
<reference evidence="2" key="1">
    <citation type="submission" date="2017-12" db="EMBL/GenBank/DDBJ databases">
        <title>FDA dAtabase for Regulatory Grade micrObial Sequences (FDA-ARGOS): Supporting development and validation of Infectious Disease Dx tests.</title>
        <authorList>
            <person name="Kerrigan L."/>
            <person name="Tallon L.J."/>
            <person name="Sadzewicz L."/>
            <person name="Sengamalay N."/>
            <person name="Ott S."/>
            <person name="Godinez A."/>
            <person name="Nagaraj S."/>
            <person name="Vavikolanu K."/>
            <person name="Vyas G."/>
            <person name="Nadendla S."/>
            <person name="Aluvathingal J."/>
            <person name="Sichtig H."/>
        </authorList>
    </citation>
    <scope>NUCLEOTIDE SEQUENCE [LARGE SCALE GENOMIC DNA]</scope>
    <source>
        <strain evidence="2">FDAARGOS_200</strain>
    </source>
</reference>
<accession>A0AAX0WQ05</accession>
<comment type="caution">
    <text evidence="2">The sequence shown here is derived from an EMBL/GenBank/DDBJ whole genome shotgun (WGS) entry which is preliminary data.</text>
</comment>
<dbReference type="AlphaFoldDB" id="A0AAX0WQ05"/>
<keyword evidence="3" id="KW-1185">Reference proteome</keyword>
<evidence type="ECO:0000256" key="1">
    <source>
        <dbReference type="SAM" id="MobiDB-lite"/>
    </source>
</evidence>
<feature type="compositionally biased region" description="Polar residues" evidence="1">
    <location>
        <begin position="416"/>
        <end position="429"/>
    </location>
</feature>
<proteinExistence type="predicted"/>
<gene>
    <name evidence="2" type="ORF">A6J39_003600</name>
</gene>
<dbReference type="Proteomes" id="UP000192511">
    <property type="component" value="Unassembled WGS sequence"/>
</dbReference>
<organism evidence="2 3">
    <name type="scientific">Legionella anisa</name>
    <dbReference type="NCBI Taxonomy" id="28082"/>
    <lineage>
        <taxon>Bacteria</taxon>
        <taxon>Pseudomonadati</taxon>
        <taxon>Pseudomonadota</taxon>
        <taxon>Gammaproteobacteria</taxon>
        <taxon>Legionellales</taxon>
        <taxon>Legionellaceae</taxon>
        <taxon>Legionella</taxon>
    </lineage>
</organism>
<feature type="region of interest" description="Disordered" evidence="1">
    <location>
        <begin position="493"/>
        <end position="515"/>
    </location>
</feature>
<sequence>MLPFAEIEWYYGTNYKTTWTKNGDFAMKKTAEIIVEYLEYTSDALKYTPARGKDVGELLNKLNGRLFFTPSLGNVQIKAPTELLEILCEDKVLELFGELFDKWKPRVNETNLSHTKATFYKFFFEPIQENEAWQNFWEKQVQLIATRVKSENSEATEEEISKEIQKVHDQIASAIIYRIQQSWLNRQNQRITDDFARVFTESERAELLVRRNLLTAKVAVFATIINNSWNTLEHFLGSESNPEKGTIYFDFNDEMRTLERGLETRIAQILQMKKGSKKEEAISGLAADIHSARQGKGYRNLGEGVNEGKLQNALRVFVTKLMDDTSQKGKLVIESAAKGILEDIKNNLTQRIDDVNFPEYLITIHVLSTIENKDIKKTCKDLVLLCDTKKDTVTLYDKSEELTFSNNKGRERTETISEPSSYSPAQSPRLTPRHTLQHAPTKEKAPSLLERFFGKKGVDQNRPALKKNNSFIFPEEITDKETRKLKRATTSFFKVHDDRENQTPPKKSSLSTEFN</sequence>
<feature type="compositionally biased region" description="Polar residues" evidence="1">
    <location>
        <begin position="502"/>
        <end position="515"/>
    </location>
</feature>
<evidence type="ECO:0000313" key="3">
    <source>
        <dbReference type="Proteomes" id="UP000192511"/>
    </source>
</evidence>